<dbReference type="CDD" id="cd10028">
    <property type="entry name" value="UDG-F2_TDG_MUG"/>
    <property type="match status" value="1"/>
</dbReference>
<dbReference type="Proteomes" id="UP001167864">
    <property type="component" value="Unassembled WGS sequence"/>
</dbReference>
<dbReference type="Pfam" id="PF03167">
    <property type="entry name" value="UDG"/>
    <property type="match status" value="1"/>
</dbReference>
<keyword evidence="7" id="KW-1185">Reference proteome</keyword>
<dbReference type="EC" id="3.2.2.28" evidence="6"/>
<dbReference type="InterPro" id="IPR036895">
    <property type="entry name" value="Uracil-DNA_glycosylase-like_sf"/>
</dbReference>
<dbReference type="GO" id="GO:0006285">
    <property type="term" value="P:base-excision repair, AP site formation"/>
    <property type="evidence" value="ECO:0007669"/>
    <property type="project" value="InterPro"/>
</dbReference>
<dbReference type="Gene3D" id="3.40.470.10">
    <property type="entry name" value="Uracil-DNA glycosylase-like domain"/>
    <property type="match status" value="1"/>
</dbReference>
<evidence type="ECO:0000313" key="5">
    <source>
        <dbReference type="EMBL" id="CNE48320.1"/>
    </source>
</evidence>
<feature type="domain" description="Uracil-DNA glycosylase-like" evidence="4">
    <location>
        <begin position="6"/>
        <end position="152"/>
    </location>
</feature>
<accession>A0AAW7JYL3</accession>
<dbReference type="PANTHER" id="PTHR12159">
    <property type="entry name" value="G/T AND G/U MISMATCH-SPECIFIC DNA GLYCOSYLASE"/>
    <property type="match status" value="1"/>
</dbReference>
<dbReference type="GO" id="GO:0004844">
    <property type="term" value="F:uracil DNA N-glycosylase activity"/>
    <property type="evidence" value="ECO:0007669"/>
    <property type="project" value="TreeGrafter"/>
</dbReference>
<dbReference type="GO" id="GO:0008263">
    <property type="term" value="F:pyrimidine-specific mismatch base pair DNA N-glycosylase activity"/>
    <property type="evidence" value="ECO:0007669"/>
    <property type="project" value="TreeGrafter"/>
</dbReference>
<dbReference type="InterPro" id="IPR015637">
    <property type="entry name" value="MUG/TDG"/>
</dbReference>
<keyword evidence="3" id="KW-0234">DNA repair</keyword>
<protein>
    <submittedName>
        <fullName evidence="6">G/U mismatch-specific DNA glycosylase</fullName>
        <ecNumber evidence="6">3.2.2.28</ecNumber>
    </submittedName>
</protein>
<dbReference type="RefSeq" id="WP_049597801.1">
    <property type="nucleotide sequence ID" value="NZ_CPYD01000005.1"/>
</dbReference>
<reference evidence="5 7" key="1">
    <citation type="submission" date="2015-03" db="EMBL/GenBank/DDBJ databases">
        <authorList>
            <consortium name="Pathogen Informatics"/>
            <person name="Murphy D."/>
        </authorList>
    </citation>
    <scope>NUCLEOTIDE SEQUENCE [LARGE SCALE GENOMIC DNA]</scope>
    <source>
        <strain evidence="7">type strain: CIP110231</strain>
        <strain evidence="5">Type strain: CIP110231</strain>
    </source>
</reference>
<dbReference type="SUPFAM" id="SSF52141">
    <property type="entry name" value="Uracil-DNA glycosylase-like"/>
    <property type="match status" value="1"/>
</dbReference>
<organism evidence="6 8">
    <name type="scientific">Yersinia nurmii</name>
    <dbReference type="NCBI Taxonomy" id="685706"/>
    <lineage>
        <taxon>Bacteria</taxon>
        <taxon>Pseudomonadati</taxon>
        <taxon>Pseudomonadota</taxon>
        <taxon>Gammaproteobacteria</taxon>
        <taxon>Enterobacterales</taxon>
        <taxon>Yersiniaceae</taxon>
        <taxon>Yersinia</taxon>
    </lineage>
</organism>
<sequence length="170" mass="18956">MITDILRPRLKVVFCGINPGLSSANRGFHFANKSNRFWKVIHLAGFTKRQLAPEDELELLDTDCGITALVERPTVAAAELSAAELRQGAQELIDKITLYQPQVLAVLGKQAFSSAFGVRKMQWGRQELKIGNTEVWVLPNPSGLNRATLDELVAAYRQVYFRLIEKSGES</sequence>
<dbReference type="PANTHER" id="PTHR12159:SF9">
    <property type="entry name" value="G_T MISMATCH-SPECIFIC THYMINE DNA GLYCOSYLASE"/>
    <property type="match status" value="1"/>
</dbReference>
<evidence type="ECO:0000313" key="7">
    <source>
        <dbReference type="Proteomes" id="UP000040578"/>
    </source>
</evidence>
<name>A0AAW7JYL3_9GAMM</name>
<dbReference type="NCBIfam" id="NF007570">
    <property type="entry name" value="PRK10201.1"/>
    <property type="match status" value="1"/>
</dbReference>
<keyword evidence="6" id="KW-0326">Glycosidase</keyword>
<evidence type="ECO:0000313" key="6">
    <source>
        <dbReference type="EMBL" id="MDN0086267.1"/>
    </source>
</evidence>
<keyword evidence="1" id="KW-0227">DNA damage</keyword>
<dbReference type="InterPro" id="IPR005122">
    <property type="entry name" value="Uracil-DNA_glycosylase-like"/>
</dbReference>
<evidence type="ECO:0000259" key="4">
    <source>
        <dbReference type="Pfam" id="PF03167"/>
    </source>
</evidence>
<evidence type="ECO:0000256" key="3">
    <source>
        <dbReference type="ARBA" id="ARBA00023204"/>
    </source>
</evidence>
<proteinExistence type="predicted"/>
<dbReference type="EMBL" id="JAUEHU010000002">
    <property type="protein sequence ID" value="MDN0086267.1"/>
    <property type="molecule type" value="Genomic_DNA"/>
</dbReference>
<dbReference type="Proteomes" id="UP000040578">
    <property type="component" value="Unassembled WGS sequence"/>
</dbReference>
<evidence type="ECO:0000256" key="2">
    <source>
        <dbReference type="ARBA" id="ARBA00022801"/>
    </source>
</evidence>
<gene>
    <name evidence="6" type="primary">mug</name>
    <name evidence="5" type="ORF">ERS137967_01664</name>
    <name evidence="6" type="ORF">QVN42_02475</name>
</gene>
<comment type="caution">
    <text evidence="6">The sequence shown here is derived from an EMBL/GenBank/DDBJ whole genome shotgun (WGS) entry which is preliminary data.</text>
</comment>
<reference evidence="6" key="2">
    <citation type="submission" date="2023-06" db="EMBL/GenBank/DDBJ databases">
        <authorList>
            <person name="Polev D.E."/>
            <person name="Saitova A.T."/>
            <person name="Bogumilchik E.A."/>
            <person name="Kokorina G.I."/>
            <person name="Voskresenskaia E.A."/>
        </authorList>
    </citation>
    <scope>NUCLEOTIDE SEQUENCE</scope>
    <source>
        <strain evidence="6">2145 StPb PI</strain>
    </source>
</reference>
<keyword evidence="2 6" id="KW-0378">Hydrolase</keyword>
<dbReference type="EMBL" id="CPYD01000005">
    <property type="protein sequence ID" value="CNE48320.1"/>
    <property type="molecule type" value="Genomic_DNA"/>
</dbReference>
<evidence type="ECO:0000313" key="8">
    <source>
        <dbReference type="Proteomes" id="UP001167864"/>
    </source>
</evidence>
<dbReference type="AlphaFoldDB" id="A0AAW7JYL3"/>
<evidence type="ECO:0000256" key="1">
    <source>
        <dbReference type="ARBA" id="ARBA00022763"/>
    </source>
</evidence>